<dbReference type="KEGG" id="vpy:HZI73_06180"/>
<sequence length="351" mass="41638">MNCKKLPITKPPIIGYVVHAFPLSIIFNYDKCLPWFYNNYMQLVCHKGLQNNFFDFFSLCMPIEDIQWVNSVYPGIPWLNTHTMDNYLLIDCNIDIKQAIIHALKRENYMVCHLDEFYVPNRISFQKEHYFHENMIFGFDHHKKAFDILGFDHKGIFRSSTISYDLFDQASSQLASNNHDLKFLHLKDDFIYALDLTCIKNGLRDYLNGENSSQQYTIIRNPTHNYVYGMDIYNQLILYLKRLYNLAAVSDIRPFHLLWEHKKCMVLRIAYILAEYNETITDLEEIHNTYLTIQQTSQSIRNLFLKYNLTRRGDIIERIIPLLQDMCMKEKTILPKFISVIEGLEKRGNPK</sequence>
<evidence type="ECO:0000313" key="2">
    <source>
        <dbReference type="Proteomes" id="UP000683246"/>
    </source>
</evidence>
<proteinExistence type="predicted"/>
<dbReference type="AlphaFoldDB" id="A0A8J8MHT9"/>
<evidence type="ECO:0000313" key="1">
    <source>
        <dbReference type="EMBL" id="QUI21915.1"/>
    </source>
</evidence>
<reference evidence="1" key="1">
    <citation type="submission" date="2020-07" db="EMBL/GenBank/DDBJ databases">
        <title>Vallitalea pronyensis genome.</title>
        <authorList>
            <person name="Postec A."/>
        </authorList>
    </citation>
    <scope>NUCLEOTIDE SEQUENCE</scope>
    <source>
        <strain evidence="1">FatNI3</strain>
    </source>
</reference>
<accession>A0A8J8MHT9</accession>
<dbReference type="Proteomes" id="UP000683246">
    <property type="component" value="Chromosome"/>
</dbReference>
<organism evidence="1 2">
    <name type="scientific">Vallitalea pronyensis</name>
    <dbReference type="NCBI Taxonomy" id="1348613"/>
    <lineage>
        <taxon>Bacteria</taxon>
        <taxon>Bacillati</taxon>
        <taxon>Bacillota</taxon>
        <taxon>Clostridia</taxon>
        <taxon>Lachnospirales</taxon>
        <taxon>Vallitaleaceae</taxon>
        <taxon>Vallitalea</taxon>
    </lineage>
</organism>
<protein>
    <submittedName>
        <fullName evidence="1">Uncharacterized protein</fullName>
    </submittedName>
</protein>
<gene>
    <name evidence="1" type="ORF">HZI73_06180</name>
</gene>
<name>A0A8J8MHT9_9FIRM</name>
<dbReference type="RefSeq" id="WP_212697386.1">
    <property type="nucleotide sequence ID" value="NZ_CP058649.1"/>
</dbReference>
<keyword evidence="2" id="KW-1185">Reference proteome</keyword>
<dbReference type="EMBL" id="CP058649">
    <property type="protein sequence ID" value="QUI21915.1"/>
    <property type="molecule type" value="Genomic_DNA"/>
</dbReference>